<dbReference type="PANTHER" id="PTHR33480">
    <property type="entry name" value="SET DOMAIN-CONTAINING PROTEIN-RELATED"/>
    <property type="match status" value="1"/>
</dbReference>
<feature type="compositionally biased region" description="Acidic residues" evidence="1">
    <location>
        <begin position="91"/>
        <end position="102"/>
    </location>
</feature>
<dbReference type="EMBL" id="JANEYF010003848">
    <property type="protein sequence ID" value="KAJ8933557.1"/>
    <property type="molecule type" value="Genomic_DNA"/>
</dbReference>
<sequence length="162" mass="18691">MWAKHPELLNSTKFRKHIATTLQFMTMQPQEMEQVATFMGHTEKTHAEFNRLPQDIFQTAKVAKVLLLLEKGKGKEFIGKSLNEIDVEEEAYISESSDDENNNNERPTKYPITQINDMSQVADSNSGKIISKNYEEGHDSEIEHNEVKSHELPEWNKSRNSI</sequence>
<dbReference type="PANTHER" id="PTHR33480:SF1">
    <property type="entry name" value="TYR RECOMBINASE DOMAIN-CONTAINING PROTEIN"/>
    <property type="match status" value="1"/>
</dbReference>
<reference evidence="2" key="1">
    <citation type="journal article" date="2023" name="Insect Mol. Biol.">
        <title>Genome sequencing provides insights into the evolution of gene families encoding plant cell wall-degrading enzymes in longhorned beetles.</title>
        <authorList>
            <person name="Shin N.R."/>
            <person name="Okamura Y."/>
            <person name="Kirsch R."/>
            <person name="Pauchet Y."/>
        </authorList>
    </citation>
    <scope>NUCLEOTIDE SEQUENCE</scope>
    <source>
        <strain evidence="2">RBIC_L_NR</strain>
    </source>
</reference>
<evidence type="ECO:0000313" key="3">
    <source>
        <dbReference type="Proteomes" id="UP001162156"/>
    </source>
</evidence>
<organism evidence="2 3">
    <name type="scientific">Rhamnusium bicolor</name>
    <dbReference type="NCBI Taxonomy" id="1586634"/>
    <lineage>
        <taxon>Eukaryota</taxon>
        <taxon>Metazoa</taxon>
        <taxon>Ecdysozoa</taxon>
        <taxon>Arthropoda</taxon>
        <taxon>Hexapoda</taxon>
        <taxon>Insecta</taxon>
        <taxon>Pterygota</taxon>
        <taxon>Neoptera</taxon>
        <taxon>Endopterygota</taxon>
        <taxon>Coleoptera</taxon>
        <taxon>Polyphaga</taxon>
        <taxon>Cucujiformia</taxon>
        <taxon>Chrysomeloidea</taxon>
        <taxon>Cerambycidae</taxon>
        <taxon>Lepturinae</taxon>
        <taxon>Rhagiini</taxon>
        <taxon>Rhamnusium</taxon>
    </lineage>
</organism>
<dbReference type="AlphaFoldDB" id="A0AAV8X4W6"/>
<comment type="caution">
    <text evidence="2">The sequence shown here is derived from an EMBL/GenBank/DDBJ whole genome shotgun (WGS) entry which is preliminary data.</text>
</comment>
<feature type="compositionally biased region" description="Polar residues" evidence="1">
    <location>
        <begin position="111"/>
        <end position="122"/>
    </location>
</feature>
<feature type="region of interest" description="Disordered" evidence="1">
    <location>
        <begin position="135"/>
        <end position="162"/>
    </location>
</feature>
<proteinExistence type="predicted"/>
<keyword evidence="3" id="KW-1185">Reference proteome</keyword>
<name>A0AAV8X4W6_9CUCU</name>
<feature type="region of interest" description="Disordered" evidence="1">
    <location>
        <begin position="91"/>
        <end position="122"/>
    </location>
</feature>
<dbReference type="Proteomes" id="UP001162156">
    <property type="component" value="Unassembled WGS sequence"/>
</dbReference>
<protein>
    <submittedName>
        <fullName evidence="2">Uncharacterized protein</fullName>
    </submittedName>
</protein>
<accession>A0AAV8X4W6</accession>
<gene>
    <name evidence="2" type="ORF">NQ314_013931</name>
</gene>
<evidence type="ECO:0000313" key="2">
    <source>
        <dbReference type="EMBL" id="KAJ8933557.1"/>
    </source>
</evidence>
<evidence type="ECO:0000256" key="1">
    <source>
        <dbReference type="SAM" id="MobiDB-lite"/>
    </source>
</evidence>